<comment type="caution">
    <text evidence="1">The sequence shown here is derived from an EMBL/GenBank/DDBJ whole genome shotgun (WGS) entry which is preliminary data.</text>
</comment>
<evidence type="ECO:0000313" key="1">
    <source>
        <dbReference type="EMBL" id="KAF2625523.1"/>
    </source>
</evidence>
<reference evidence="1" key="1">
    <citation type="journal article" date="2020" name="Stud. Mycol.">
        <title>101 Dothideomycetes genomes: a test case for predicting lifestyles and emergence of pathogens.</title>
        <authorList>
            <person name="Haridas S."/>
            <person name="Albert R."/>
            <person name="Binder M."/>
            <person name="Bloem J."/>
            <person name="Labutti K."/>
            <person name="Salamov A."/>
            <person name="Andreopoulos B."/>
            <person name="Baker S."/>
            <person name="Barry K."/>
            <person name="Bills G."/>
            <person name="Bluhm B."/>
            <person name="Cannon C."/>
            <person name="Castanera R."/>
            <person name="Culley D."/>
            <person name="Daum C."/>
            <person name="Ezra D."/>
            <person name="Gonzalez J."/>
            <person name="Henrissat B."/>
            <person name="Kuo A."/>
            <person name="Liang C."/>
            <person name="Lipzen A."/>
            <person name="Lutzoni F."/>
            <person name="Magnuson J."/>
            <person name="Mondo S."/>
            <person name="Nolan M."/>
            <person name="Ohm R."/>
            <person name="Pangilinan J."/>
            <person name="Park H.-J."/>
            <person name="Ramirez L."/>
            <person name="Alfaro M."/>
            <person name="Sun H."/>
            <person name="Tritt A."/>
            <person name="Yoshinaga Y."/>
            <person name="Zwiers L.-H."/>
            <person name="Turgeon B."/>
            <person name="Goodwin S."/>
            <person name="Spatafora J."/>
            <person name="Crous P."/>
            <person name="Grigoriev I."/>
        </authorList>
    </citation>
    <scope>NUCLEOTIDE SEQUENCE</scope>
    <source>
        <strain evidence="1">CBS 525.71</strain>
    </source>
</reference>
<organism evidence="1 2">
    <name type="scientific">Macroventuria anomochaeta</name>
    <dbReference type="NCBI Taxonomy" id="301207"/>
    <lineage>
        <taxon>Eukaryota</taxon>
        <taxon>Fungi</taxon>
        <taxon>Dikarya</taxon>
        <taxon>Ascomycota</taxon>
        <taxon>Pezizomycotina</taxon>
        <taxon>Dothideomycetes</taxon>
        <taxon>Pleosporomycetidae</taxon>
        <taxon>Pleosporales</taxon>
        <taxon>Pleosporineae</taxon>
        <taxon>Didymellaceae</taxon>
        <taxon>Macroventuria</taxon>
    </lineage>
</organism>
<sequence length="222" mass="24956">MPSRRVLSCITTLPNGTLMILNGAEESVAGFGLADKSNFNAVLYDSRKPKHHRMSIMVNITIARMYHSEAMLMDDGRVLISGSDPEDGKHPQEYRLEVFKPPYLLSNKPRLSFTIENKDWINRVDYHSRSQDQQAPLSRCLAWRPALTVTRWAGASSSLMSTVTLGLPAPSPHPWVRMSHHLAVFVLYDDITSVVTWVRYWWRSGSLGRLAKCCGLQAAPGC</sequence>
<protein>
    <submittedName>
        <fullName evidence="1">Copper radical oxidase</fullName>
    </submittedName>
</protein>
<proteinExistence type="predicted"/>
<dbReference type="EMBL" id="MU006725">
    <property type="protein sequence ID" value="KAF2625523.1"/>
    <property type="molecule type" value="Genomic_DNA"/>
</dbReference>
<name>A0ACB6RWK4_9PLEO</name>
<evidence type="ECO:0000313" key="2">
    <source>
        <dbReference type="Proteomes" id="UP000799754"/>
    </source>
</evidence>
<keyword evidence="2" id="KW-1185">Reference proteome</keyword>
<accession>A0ACB6RWK4</accession>
<gene>
    <name evidence="1" type="ORF">BU25DRAFT_449939</name>
</gene>
<dbReference type="Proteomes" id="UP000799754">
    <property type="component" value="Unassembled WGS sequence"/>
</dbReference>